<reference evidence="1" key="2">
    <citation type="submission" date="2023-06" db="EMBL/GenBank/DDBJ databases">
        <authorList>
            <consortium name="Lawrence Berkeley National Laboratory"/>
            <person name="Mondo S.J."/>
            <person name="Hensen N."/>
            <person name="Bonometti L."/>
            <person name="Westerberg I."/>
            <person name="Brannstrom I.O."/>
            <person name="Guillou S."/>
            <person name="Cros-Aarteil S."/>
            <person name="Calhoun S."/>
            <person name="Haridas S."/>
            <person name="Kuo A."/>
            <person name="Pangilinan J."/>
            <person name="Riley R."/>
            <person name="Labutti K."/>
            <person name="Andreopoulos B."/>
            <person name="Lipzen A."/>
            <person name="Chen C."/>
            <person name="Yanf M."/>
            <person name="Daum C."/>
            <person name="Ng V."/>
            <person name="Clum A."/>
            <person name="Steindorff A."/>
            <person name="Ohm R."/>
            <person name="Martin F."/>
            <person name="Silar P."/>
            <person name="Natvig D."/>
            <person name="Lalanne C."/>
            <person name="Gautier V."/>
            <person name="Ament-Velasquez S.L."/>
            <person name="Kruys A."/>
            <person name="Hutchinson M.I."/>
            <person name="Powell A.J."/>
            <person name="Barry K."/>
            <person name="Miller A.N."/>
            <person name="Grigoriev I.V."/>
            <person name="Debuchy R."/>
            <person name="Gladieux P."/>
            <person name="Thoren M.H."/>
            <person name="Johannesson H."/>
        </authorList>
    </citation>
    <scope>NUCLEOTIDE SEQUENCE</scope>
    <source>
        <strain evidence="1">CBS 626.80</strain>
    </source>
</reference>
<accession>A0AAN6SF19</accession>
<organism evidence="1 2">
    <name type="scientific">Pseudoneurospora amorphoporcata</name>
    <dbReference type="NCBI Taxonomy" id="241081"/>
    <lineage>
        <taxon>Eukaryota</taxon>
        <taxon>Fungi</taxon>
        <taxon>Dikarya</taxon>
        <taxon>Ascomycota</taxon>
        <taxon>Pezizomycotina</taxon>
        <taxon>Sordariomycetes</taxon>
        <taxon>Sordariomycetidae</taxon>
        <taxon>Sordariales</taxon>
        <taxon>Sordariaceae</taxon>
        <taxon>Pseudoneurospora</taxon>
    </lineage>
</organism>
<comment type="caution">
    <text evidence="1">The sequence shown here is derived from an EMBL/GenBank/DDBJ whole genome shotgun (WGS) entry which is preliminary data.</text>
</comment>
<proteinExistence type="predicted"/>
<dbReference type="Proteomes" id="UP001303222">
    <property type="component" value="Unassembled WGS sequence"/>
</dbReference>
<evidence type="ECO:0000313" key="2">
    <source>
        <dbReference type="Proteomes" id="UP001303222"/>
    </source>
</evidence>
<dbReference type="EMBL" id="MU859171">
    <property type="protein sequence ID" value="KAK3950616.1"/>
    <property type="molecule type" value="Genomic_DNA"/>
</dbReference>
<protein>
    <submittedName>
        <fullName evidence="1">Uncharacterized protein</fullName>
    </submittedName>
</protein>
<dbReference type="AlphaFoldDB" id="A0AAN6SF19"/>
<reference evidence="1" key="1">
    <citation type="journal article" date="2023" name="Mol. Phylogenet. Evol.">
        <title>Genome-scale phylogeny and comparative genomics of the fungal order Sordariales.</title>
        <authorList>
            <person name="Hensen N."/>
            <person name="Bonometti L."/>
            <person name="Westerberg I."/>
            <person name="Brannstrom I.O."/>
            <person name="Guillou S."/>
            <person name="Cros-Aarteil S."/>
            <person name="Calhoun S."/>
            <person name="Haridas S."/>
            <person name="Kuo A."/>
            <person name="Mondo S."/>
            <person name="Pangilinan J."/>
            <person name="Riley R."/>
            <person name="LaButti K."/>
            <person name="Andreopoulos B."/>
            <person name="Lipzen A."/>
            <person name="Chen C."/>
            <person name="Yan M."/>
            <person name="Daum C."/>
            <person name="Ng V."/>
            <person name="Clum A."/>
            <person name="Steindorff A."/>
            <person name="Ohm R.A."/>
            <person name="Martin F."/>
            <person name="Silar P."/>
            <person name="Natvig D.O."/>
            <person name="Lalanne C."/>
            <person name="Gautier V."/>
            <person name="Ament-Velasquez S.L."/>
            <person name="Kruys A."/>
            <person name="Hutchinson M.I."/>
            <person name="Powell A.J."/>
            <person name="Barry K."/>
            <person name="Miller A.N."/>
            <person name="Grigoriev I.V."/>
            <person name="Debuchy R."/>
            <person name="Gladieux P."/>
            <person name="Hiltunen Thoren M."/>
            <person name="Johannesson H."/>
        </authorList>
    </citation>
    <scope>NUCLEOTIDE SEQUENCE</scope>
    <source>
        <strain evidence="1">CBS 626.80</strain>
    </source>
</reference>
<evidence type="ECO:0000313" key="1">
    <source>
        <dbReference type="EMBL" id="KAK3950616.1"/>
    </source>
</evidence>
<sequence length="173" mass="19771">MASSCHRNSIRGGSSYSHRIMKLSNSSWRYRRPFEYIKPTSYTPSVPFLSLSLFSSQTGSSTRQAFSRPLLTIQFIALRISILSPYAHSFIGSPLVFGRPPILSLNRGLSSHRRVGSYCRFALPGRQVRYHSGHPRIPRPALLGCPGSRCFLRRQRPYSLADRDLSWRQSRRI</sequence>
<gene>
    <name evidence="1" type="ORF">QBC32DRAFT_10994</name>
</gene>
<keyword evidence="2" id="KW-1185">Reference proteome</keyword>
<name>A0AAN6SF19_9PEZI</name>